<evidence type="ECO:0000256" key="2">
    <source>
        <dbReference type="ARBA" id="ARBA00010790"/>
    </source>
</evidence>
<reference evidence="11" key="1">
    <citation type="journal article" date="2020" name="Phytopathology">
        <title>Genome sequence of the chestnut blight fungus Cryphonectria parasitica EP155: A fundamental resource for an archetypical invasive plant pathogen.</title>
        <authorList>
            <person name="Crouch J.A."/>
            <person name="Dawe A."/>
            <person name="Aerts A."/>
            <person name="Barry K."/>
            <person name="Churchill A.C.L."/>
            <person name="Grimwood J."/>
            <person name="Hillman B."/>
            <person name="Milgroom M.G."/>
            <person name="Pangilinan J."/>
            <person name="Smith M."/>
            <person name="Salamov A."/>
            <person name="Schmutz J."/>
            <person name="Yadav J."/>
            <person name="Grigoriev I.V."/>
            <person name="Nuss D."/>
        </authorList>
    </citation>
    <scope>NUCLEOTIDE SEQUENCE</scope>
    <source>
        <strain evidence="11">EP155</strain>
    </source>
</reference>
<dbReference type="SUPFAM" id="SSF54373">
    <property type="entry name" value="FAD-linked reductases, C-terminal domain"/>
    <property type="match status" value="1"/>
</dbReference>
<feature type="binding site" evidence="7">
    <location>
        <position position="86"/>
    </location>
    <ligand>
        <name>FAD</name>
        <dbReference type="ChEBI" id="CHEBI:57692"/>
    </ligand>
</feature>
<evidence type="ECO:0000313" key="12">
    <source>
        <dbReference type="Proteomes" id="UP000803844"/>
    </source>
</evidence>
<evidence type="ECO:0000259" key="10">
    <source>
        <dbReference type="PROSITE" id="PS00624"/>
    </source>
</evidence>
<dbReference type="Gene3D" id="4.10.450.10">
    <property type="entry name" value="Glucose Oxidase, domain 2"/>
    <property type="match status" value="1"/>
</dbReference>
<dbReference type="PANTHER" id="PTHR11552:SF201">
    <property type="entry name" value="GLUCOSE-METHANOL-CHOLINE OXIDOREDUCTASE N-TERMINAL DOMAIN-CONTAINING PROTEIN"/>
    <property type="match status" value="1"/>
</dbReference>
<dbReference type="Gene3D" id="3.50.50.60">
    <property type="entry name" value="FAD/NAD(P)-binding domain"/>
    <property type="match status" value="1"/>
</dbReference>
<dbReference type="Proteomes" id="UP000803844">
    <property type="component" value="Unassembled WGS sequence"/>
</dbReference>
<dbReference type="PROSITE" id="PS00623">
    <property type="entry name" value="GMC_OXRED_1"/>
    <property type="match status" value="1"/>
</dbReference>
<feature type="domain" description="Glucose-methanol-choline oxidoreductase N-terminal" evidence="9">
    <location>
        <begin position="80"/>
        <end position="103"/>
    </location>
</feature>
<gene>
    <name evidence="11" type="ORF">M406DRAFT_343851</name>
</gene>
<comment type="caution">
    <text evidence="11">The sequence shown here is derived from an EMBL/GenBank/DDBJ whole genome shotgun (WGS) entry which is preliminary data.</text>
</comment>
<protein>
    <submittedName>
        <fullName evidence="11">GMC oxidoreductase</fullName>
    </submittedName>
</protein>
<dbReference type="Pfam" id="PF05199">
    <property type="entry name" value="GMC_oxred_C"/>
    <property type="match status" value="1"/>
</dbReference>
<dbReference type="EMBL" id="MU032344">
    <property type="protein sequence ID" value="KAF3769784.1"/>
    <property type="molecule type" value="Genomic_DNA"/>
</dbReference>
<dbReference type="GO" id="GO:0016614">
    <property type="term" value="F:oxidoreductase activity, acting on CH-OH group of donors"/>
    <property type="evidence" value="ECO:0007669"/>
    <property type="project" value="InterPro"/>
</dbReference>
<dbReference type="PANTHER" id="PTHR11552">
    <property type="entry name" value="GLUCOSE-METHANOL-CHOLINE GMC OXIDOREDUCTASE"/>
    <property type="match status" value="1"/>
</dbReference>
<feature type="active site" description="Proton donor" evidence="6">
    <location>
        <position position="496"/>
    </location>
</feature>
<dbReference type="RefSeq" id="XP_040780745.1">
    <property type="nucleotide sequence ID" value="XM_040921924.1"/>
</dbReference>
<dbReference type="OrthoDB" id="269227at2759"/>
<keyword evidence="4 7" id="KW-0274">FAD</keyword>
<keyword evidence="12" id="KW-1185">Reference proteome</keyword>
<accession>A0A9P4YB55</accession>
<dbReference type="Gene3D" id="3.30.560.10">
    <property type="entry name" value="Glucose Oxidase, domain 3"/>
    <property type="match status" value="1"/>
</dbReference>
<dbReference type="InterPro" id="IPR027424">
    <property type="entry name" value="Glucose_Oxidase_domain_2"/>
</dbReference>
<evidence type="ECO:0000256" key="4">
    <source>
        <dbReference type="ARBA" id="ARBA00022827"/>
    </source>
</evidence>
<organism evidence="11 12">
    <name type="scientific">Cryphonectria parasitica (strain ATCC 38755 / EP155)</name>
    <dbReference type="NCBI Taxonomy" id="660469"/>
    <lineage>
        <taxon>Eukaryota</taxon>
        <taxon>Fungi</taxon>
        <taxon>Dikarya</taxon>
        <taxon>Ascomycota</taxon>
        <taxon>Pezizomycotina</taxon>
        <taxon>Sordariomycetes</taxon>
        <taxon>Sordariomycetidae</taxon>
        <taxon>Diaporthales</taxon>
        <taxon>Cryphonectriaceae</taxon>
        <taxon>Cryphonectria-Endothia species complex</taxon>
        <taxon>Cryphonectria</taxon>
    </lineage>
</organism>
<dbReference type="SUPFAM" id="SSF51905">
    <property type="entry name" value="FAD/NAD(P)-binding domain"/>
    <property type="match status" value="1"/>
</dbReference>
<dbReference type="Pfam" id="PF00732">
    <property type="entry name" value="GMC_oxred_N"/>
    <property type="match status" value="1"/>
</dbReference>
<evidence type="ECO:0000259" key="9">
    <source>
        <dbReference type="PROSITE" id="PS00623"/>
    </source>
</evidence>
<evidence type="ECO:0000256" key="5">
    <source>
        <dbReference type="ARBA" id="ARBA00023002"/>
    </source>
</evidence>
<dbReference type="PROSITE" id="PS00624">
    <property type="entry name" value="GMC_OXRED_2"/>
    <property type="match status" value="1"/>
</dbReference>
<keyword evidence="5" id="KW-0560">Oxidoreductase</keyword>
<feature type="binding site" evidence="7">
    <location>
        <begin position="12"/>
        <end position="13"/>
    </location>
    <ligand>
        <name>FAD</name>
        <dbReference type="ChEBI" id="CHEBI:57692"/>
    </ligand>
</feature>
<evidence type="ECO:0000256" key="3">
    <source>
        <dbReference type="ARBA" id="ARBA00022630"/>
    </source>
</evidence>
<comment type="similarity">
    <text evidence="2 8">Belongs to the GMC oxidoreductase family.</text>
</comment>
<comment type="cofactor">
    <cofactor evidence="1 7">
        <name>FAD</name>
        <dbReference type="ChEBI" id="CHEBI:57692"/>
    </cofactor>
</comment>
<sequence length="560" mass="60870">MKYDYVIAGGGTSGLLLANRLSSHANTTVAIIDPGQDVRANHNVTDPSLWLQNFNTPIDWAYPTVAQAGAAGRTFQMHAGRAVGGTSTINGMTYIRADAAEIDAWEVLGSPGWNWNALLPYYERVERFTAPTEAQARVGASFEPQYHGEEGWVHVGFRYALPNGSFEGIVQDTWQALGYGFNEDVNSGDTRGFDVWPQTIDRDTDLRWDAARAFYYPIEGRSNLHLLNGTVVRLLWEEQGGETNRTAVGVAYLDVNNNTNTVEAGREVILSSGSLRSPLILEASGVGNPQVLSTLGIDTIIDLPGVGENLQDQPNTDILYLGNLSVTGNATYATFGTADDVFGPDKSTWATSTSANLSQYAQIIASASNDALNTTALELLLAVQHDLMFAKNVTIAESLVTYSEGYFLTAFWLLLPFSRGSVHLGGVGAIERPVIDVRYFLIDFDMVQEVAIGKQAQSFWHTSPMQGYITANVTDESSTDEQWTEFITNSFGPNYHPIGTAAMMSRELGGVVDNELRVYGTSNVRVVDASVLPLQVSGHLTATLYAVAERASDMINGWSS</sequence>
<dbReference type="AlphaFoldDB" id="A0A9P4YB55"/>
<evidence type="ECO:0000256" key="6">
    <source>
        <dbReference type="PIRSR" id="PIRSR000137-1"/>
    </source>
</evidence>
<evidence type="ECO:0000256" key="7">
    <source>
        <dbReference type="PIRSR" id="PIRSR000137-2"/>
    </source>
</evidence>
<dbReference type="InterPro" id="IPR036188">
    <property type="entry name" value="FAD/NAD-bd_sf"/>
</dbReference>
<dbReference type="GO" id="GO:0050660">
    <property type="term" value="F:flavin adenine dinucleotide binding"/>
    <property type="evidence" value="ECO:0007669"/>
    <property type="project" value="InterPro"/>
</dbReference>
<dbReference type="GeneID" id="63839053"/>
<keyword evidence="3 8" id="KW-0285">Flavoprotein</keyword>
<evidence type="ECO:0000256" key="1">
    <source>
        <dbReference type="ARBA" id="ARBA00001974"/>
    </source>
</evidence>
<evidence type="ECO:0000313" key="11">
    <source>
        <dbReference type="EMBL" id="KAF3769784.1"/>
    </source>
</evidence>
<feature type="binding site" evidence="7">
    <location>
        <position position="232"/>
    </location>
    <ligand>
        <name>FAD</name>
        <dbReference type="ChEBI" id="CHEBI:57692"/>
    </ligand>
</feature>
<feature type="active site" description="Proton acceptor" evidence="6">
    <location>
        <position position="539"/>
    </location>
</feature>
<evidence type="ECO:0000256" key="8">
    <source>
        <dbReference type="RuleBase" id="RU003968"/>
    </source>
</evidence>
<dbReference type="InterPro" id="IPR000172">
    <property type="entry name" value="GMC_OxRdtase_N"/>
</dbReference>
<dbReference type="InterPro" id="IPR007867">
    <property type="entry name" value="GMC_OxRtase_C"/>
</dbReference>
<dbReference type="InterPro" id="IPR012132">
    <property type="entry name" value="GMC_OxRdtase"/>
</dbReference>
<feature type="domain" description="Glucose-methanol-choline oxidoreductase N-terminal" evidence="10">
    <location>
        <begin position="273"/>
        <end position="287"/>
    </location>
</feature>
<proteinExistence type="inferred from homology"/>
<name>A0A9P4YB55_CRYP1</name>
<dbReference type="PIRSF" id="PIRSF000137">
    <property type="entry name" value="Alcohol_oxidase"/>
    <property type="match status" value="1"/>
</dbReference>